<dbReference type="RefSeq" id="WP_099557728.1">
    <property type="nucleotide sequence ID" value="NZ_LT960614.1"/>
</dbReference>
<protein>
    <recommendedName>
        <fullName evidence="4">Cysteine rich repeat</fullName>
    </recommendedName>
</protein>
<evidence type="ECO:0000313" key="2">
    <source>
        <dbReference type="EMBL" id="SON57482.1"/>
    </source>
</evidence>
<accession>A0A2C9DAY1</accession>
<dbReference type="GO" id="GO:0016020">
    <property type="term" value="C:membrane"/>
    <property type="evidence" value="ECO:0007669"/>
    <property type="project" value="InterPro"/>
</dbReference>
<dbReference type="Proteomes" id="UP000223606">
    <property type="component" value="Chromosome 1"/>
</dbReference>
<dbReference type="AlphaFoldDB" id="A0A2C9DAY1"/>
<feature type="signal peptide" evidence="1">
    <location>
        <begin position="1"/>
        <end position="20"/>
    </location>
</feature>
<feature type="chain" id="PRO_5012406429" description="Cysteine rich repeat" evidence="1">
    <location>
        <begin position="21"/>
        <end position="83"/>
    </location>
</feature>
<dbReference type="EMBL" id="LT960614">
    <property type="protein sequence ID" value="SON57482.1"/>
    <property type="molecule type" value="Genomic_DNA"/>
</dbReference>
<sequence>MKRFVLLALVLASATATANAQQQFTRQQMMAVRNACEADIRRVCAGVQPGGGRILQCVQANAEQISLPCKETLAEIRAQQAQK</sequence>
<evidence type="ECO:0000256" key="1">
    <source>
        <dbReference type="SAM" id="SignalP"/>
    </source>
</evidence>
<keyword evidence="1" id="KW-0732">Signal</keyword>
<dbReference type="Pfam" id="PF00839">
    <property type="entry name" value="Cys_rich_FGFR"/>
    <property type="match status" value="1"/>
</dbReference>
<proteinExistence type="predicted"/>
<dbReference type="OrthoDB" id="7060861at2"/>
<gene>
    <name evidence="2" type="ORF">HDIA_3941</name>
</gene>
<reference evidence="3" key="1">
    <citation type="submission" date="2017-09" db="EMBL/GenBank/DDBJ databases">
        <title>Genome sequence of Nannocystis excedens DSM 71.</title>
        <authorList>
            <person name="Blom J."/>
        </authorList>
    </citation>
    <scope>NUCLEOTIDE SEQUENCE [LARGE SCALE GENOMIC DNA]</scope>
    <source>
        <strain evidence="3">type strain: E19</strain>
    </source>
</reference>
<dbReference type="KEGG" id="hdi:HDIA_3941"/>
<organism evidence="2 3">
    <name type="scientific">Hartmannibacter diazotrophicus</name>
    <dbReference type="NCBI Taxonomy" id="1482074"/>
    <lineage>
        <taxon>Bacteria</taxon>
        <taxon>Pseudomonadati</taxon>
        <taxon>Pseudomonadota</taxon>
        <taxon>Alphaproteobacteria</taxon>
        <taxon>Hyphomicrobiales</taxon>
        <taxon>Pleomorphomonadaceae</taxon>
        <taxon>Hartmannibacter</taxon>
    </lineage>
</organism>
<dbReference type="InterPro" id="IPR001893">
    <property type="entry name" value="Cys-rich_GLG1_repeat"/>
</dbReference>
<evidence type="ECO:0000313" key="3">
    <source>
        <dbReference type="Proteomes" id="UP000223606"/>
    </source>
</evidence>
<keyword evidence="3" id="KW-1185">Reference proteome</keyword>
<evidence type="ECO:0008006" key="4">
    <source>
        <dbReference type="Google" id="ProtNLM"/>
    </source>
</evidence>
<name>A0A2C9DAY1_9HYPH</name>